<organism evidence="1 2">
    <name type="scientific">Chryseobacterium turcicum</name>
    <dbReference type="NCBI Taxonomy" id="2898076"/>
    <lineage>
        <taxon>Bacteria</taxon>
        <taxon>Pseudomonadati</taxon>
        <taxon>Bacteroidota</taxon>
        <taxon>Flavobacteriia</taxon>
        <taxon>Flavobacteriales</taxon>
        <taxon>Weeksellaceae</taxon>
        <taxon>Chryseobacterium group</taxon>
        <taxon>Chryseobacterium</taxon>
    </lineage>
</organism>
<comment type="caution">
    <text evidence="1">The sequence shown here is derived from an EMBL/GenBank/DDBJ whole genome shotgun (WGS) entry which is preliminary data.</text>
</comment>
<protein>
    <submittedName>
        <fullName evidence="1">Uncharacterized protein</fullName>
    </submittedName>
</protein>
<dbReference type="Proteomes" id="UP001108025">
    <property type="component" value="Unassembled WGS sequence"/>
</dbReference>
<keyword evidence="2" id="KW-1185">Reference proteome</keyword>
<evidence type="ECO:0000313" key="1">
    <source>
        <dbReference type="EMBL" id="MCD1118946.1"/>
    </source>
</evidence>
<accession>A0A9Q3YWU9</accession>
<reference evidence="1" key="1">
    <citation type="submission" date="2021-11" db="EMBL/GenBank/DDBJ databases">
        <title>Description of novel Chryseobacterium species.</title>
        <authorList>
            <person name="Saticioglu I.B."/>
            <person name="Ay H."/>
            <person name="Altun S."/>
            <person name="Duman M."/>
        </authorList>
    </citation>
    <scope>NUCLEOTIDE SEQUENCE</scope>
    <source>
        <strain evidence="1">C-17</strain>
    </source>
</reference>
<dbReference type="EMBL" id="JAJNAY010000002">
    <property type="protein sequence ID" value="MCD1118946.1"/>
    <property type="molecule type" value="Genomic_DNA"/>
</dbReference>
<name>A0A9Q3YWU9_9FLAO</name>
<sequence length="122" mass="14099">MNLICSIFLTFFTVFRPLIPLVEYAVNYQYISEELCVNKKNLTLNCNGKCYLAKELSKTADTDSSPLHKTKNSGQKLLDIYVLPEIIACSTTEKSIFSHSNFLYKTDYSFLFLKFIFRPPVF</sequence>
<evidence type="ECO:0000313" key="2">
    <source>
        <dbReference type="Proteomes" id="UP001108025"/>
    </source>
</evidence>
<proteinExistence type="predicted"/>
<gene>
    <name evidence="1" type="ORF">LO744_19065</name>
</gene>
<dbReference type="RefSeq" id="WP_230672240.1">
    <property type="nucleotide sequence ID" value="NZ_JAJNAY010000002.1"/>
</dbReference>
<dbReference type="AlphaFoldDB" id="A0A9Q3YWU9"/>